<reference evidence="2 3" key="2">
    <citation type="journal article" date="2003" name="Nat. Biotechnol.">
        <title>Complete genome sequence and comparative analysis of the industrial microorganism Streptomyces avermitilis.</title>
        <authorList>
            <person name="Ikeda H."/>
            <person name="Ishikawa J."/>
            <person name="Hanamoto A."/>
            <person name="Shinose M."/>
            <person name="Kikuchi H."/>
            <person name="Shiba T."/>
            <person name="Sakaki Y."/>
            <person name="Hattori M."/>
            <person name="Omura S."/>
        </authorList>
    </citation>
    <scope>NUCLEOTIDE SEQUENCE [LARGE SCALE GENOMIC DNA]</scope>
    <source>
        <strain evidence="3">ATCC 31267 / DSM 46492 / JCM 5070 / NBRC 14893 / NCIMB 12804 / NRRL 8165 / MA-4680</strain>
    </source>
</reference>
<accession>Q82QL5</accession>
<dbReference type="KEGG" id="sma:SAVERM_490"/>
<reference evidence="2 3" key="3">
    <citation type="journal article" date="2014" name="J. Ind. Microbiol. Biotechnol.">
        <title>Genome mining of the Streptomyces avermitilis genome and development of genome-minimized hosts for heterologous expression of biosynthetic gene clusters.</title>
        <authorList>
            <person name="Ikeda H."/>
            <person name="Shin-ya K."/>
            <person name="Omura S."/>
        </authorList>
    </citation>
    <scope>NUCLEOTIDE SEQUENCE [LARGE SCALE GENOMIC DNA]</scope>
    <source>
        <strain evidence="3">ATCC 31267 / DSM 46492 / JCM 5070 / NBRC 14893 / NCIMB 12804 / NRRL 8165 / MA-4680</strain>
    </source>
</reference>
<feature type="region of interest" description="Disordered" evidence="1">
    <location>
        <begin position="44"/>
        <end position="75"/>
    </location>
</feature>
<dbReference type="HOGENOM" id="CLU_2304341_0_0_11"/>
<dbReference type="Proteomes" id="UP000000428">
    <property type="component" value="Chromosome"/>
</dbReference>
<evidence type="ECO:0000256" key="1">
    <source>
        <dbReference type="SAM" id="MobiDB-lite"/>
    </source>
</evidence>
<organism evidence="2 3">
    <name type="scientific">Streptomyces avermitilis (strain ATCC 31267 / DSM 46492 / JCM 5070 / NBRC 14893 / NCIMB 12804 / NRRL 8165 / MA-4680)</name>
    <dbReference type="NCBI Taxonomy" id="227882"/>
    <lineage>
        <taxon>Bacteria</taxon>
        <taxon>Bacillati</taxon>
        <taxon>Actinomycetota</taxon>
        <taxon>Actinomycetes</taxon>
        <taxon>Kitasatosporales</taxon>
        <taxon>Streptomycetaceae</taxon>
        <taxon>Streptomyces</taxon>
    </lineage>
</organism>
<evidence type="ECO:0000313" key="2">
    <source>
        <dbReference type="EMBL" id="BAC68200.1"/>
    </source>
</evidence>
<dbReference type="AlphaFoldDB" id="Q82QL5"/>
<dbReference type="EMBL" id="BA000030">
    <property type="protein sequence ID" value="BAC68200.1"/>
    <property type="molecule type" value="Genomic_DNA"/>
</dbReference>
<protein>
    <submittedName>
        <fullName evidence="2">Uncharacterized protein</fullName>
    </submittedName>
</protein>
<keyword evidence="3" id="KW-1185">Reference proteome</keyword>
<gene>
    <name evidence="2" type="ORF">SAVERM_490</name>
</gene>
<reference evidence="2 3" key="1">
    <citation type="journal article" date="2001" name="Proc. Natl. Acad. Sci. U.S.A.">
        <title>Genome sequence of an industrial microorganism Streptomyces avermitilis: deducing the ability of producing secondary metabolites.</title>
        <authorList>
            <person name="Omura S."/>
            <person name="Ikeda H."/>
            <person name="Ishikawa J."/>
            <person name="Hanamoto A."/>
            <person name="Takahashi C."/>
            <person name="Shinose M."/>
            <person name="Takahashi Y."/>
            <person name="Horikawa H."/>
            <person name="Nakazawa H."/>
            <person name="Osonoe T."/>
            <person name="Kikuchi H."/>
            <person name="Shiba T."/>
            <person name="Sakaki Y."/>
            <person name="Hattori M."/>
        </authorList>
    </citation>
    <scope>NUCLEOTIDE SEQUENCE [LARGE SCALE GENOMIC DNA]</scope>
    <source>
        <strain evidence="3">ATCC 31267 / DSM 46492 / JCM 5070 / NBRC 14893 / NCIMB 12804 / NRRL 8165 / MA-4680</strain>
    </source>
</reference>
<sequence>MTLTSQVHRSVASGVRSFRRVQPSICLIIRNGCSRSNLRRNACQRRSMPCPDPVADDHSQTGSGSCPPGRKSASRHFNVPLMRGSSPVWSVHVERVVRRG</sequence>
<name>Q82QL5_STRAW</name>
<evidence type="ECO:0000313" key="3">
    <source>
        <dbReference type="Proteomes" id="UP000000428"/>
    </source>
</evidence>
<proteinExistence type="predicted"/>